<evidence type="ECO:0000256" key="4">
    <source>
        <dbReference type="ARBA" id="ARBA00045448"/>
    </source>
</evidence>
<accession>Q7RPS0</accession>
<dbReference type="PANTHER" id="PTHR11757">
    <property type="entry name" value="PROTEASE FAMILY S9A OLIGOPEPTIDASE"/>
    <property type="match status" value="1"/>
</dbReference>
<name>Q7RPS0_PLAYO</name>
<reference evidence="7 8" key="1">
    <citation type="journal article" date="2002" name="Nature">
        <title>Genome sequence and comparative analysis of the model rodent malaria parasite Plasmodium yoelii yoelii.</title>
        <authorList>
            <person name="Carlton J.M."/>
            <person name="Angiuoli S.V."/>
            <person name="Suh B.B."/>
            <person name="Kooij T.W."/>
            <person name="Pertea M."/>
            <person name="Silva J.C."/>
            <person name="Ermolaeva M.D."/>
            <person name="Allen J.E."/>
            <person name="Selengut J.D."/>
            <person name="Koo H.L."/>
            <person name="Peterson J.D."/>
            <person name="Pop M."/>
            <person name="Kosack D.S."/>
            <person name="Shumway M.F."/>
            <person name="Bidwell S.L."/>
            <person name="Shallom S.J."/>
            <person name="van Aken S.E."/>
            <person name="Riedmuller S.B."/>
            <person name="Feldblyum T.V."/>
            <person name="Cho J.K."/>
            <person name="Quackenbush J."/>
            <person name="Sedegah M."/>
            <person name="Shoaibi A."/>
            <person name="Cummings L.M."/>
            <person name="Florens L."/>
            <person name="Yates J.R."/>
            <person name="Raine J.D."/>
            <person name="Sinden R.E."/>
            <person name="Harris M.A."/>
            <person name="Cunningham D.A."/>
            <person name="Preiser P.R."/>
            <person name="Bergman L.W."/>
            <person name="Vaidya A.B."/>
            <person name="van Lin L.H."/>
            <person name="Janse C.J."/>
            <person name="Waters A.P."/>
            <person name="Smith H.O."/>
            <person name="White O.R."/>
            <person name="Salzberg S.L."/>
            <person name="Venter J.C."/>
            <person name="Fraser C.M."/>
            <person name="Hoffman S.L."/>
            <person name="Gardner M.J."/>
            <person name="Carucci D.J."/>
        </authorList>
    </citation>
    <scope>NUCLEOTIDE SEQUENCE [LARGE SCALE GENOMIC DNA]</scope>
    <source>
        <strain evidence="7 8">17XNL</strain>
    </source>
</reference>
<dbReference type="InParanoid" id="Q7RPS0"/>
<evidence type="ECO:0000256" key="1">
    <source>
        <dbReference type="ARBA" id="ARBA00005228"/>
    </source>
</evidence>
<feature type="transmembrane region" description="Helical" evidence="5">
    <location>
        <begin position="57"/>
        <end position="78"/>
    </location>
</feature>
<evidence type="ECO:0000313" key="8">
    <source>
        <dbReference type="Proteomes" id="UP000008553"/>
    </source>
</evidence>
<dbReference type="GO" id="GO:0006508">
    <property type="term" value="P:proteolysis"/>
    <property type="evidence" value="ECO:0007669"/>
    <property type="project" value="InterPro"/>
</dbReference>
<dbReference type="InterPro" id="IPR001375">
    <property type="entry name" value="Peptidase_S9_cat"/>
</dbReference>
<dbReference type="AlphaFoldDB" id="Q7RPS0"/>
<comment type="function">
    <text evidence="4">Serine peptidase whose precise substrate specificity remains unclear. Does not cleave peptides after a arginine or lysine residue. Regulates trans-Golgi network morphology and sorting by regulating the membrane binding of the AP-1 complex. May play a role in the regulation of synaptic vesicle exocytosis.</text>
</comment>
<proteinExistence type="inferred from homology"/>
<dbReference type="Proteomes" id="UP000008553">
    <property type="component" value="Unassembled WGS sequence"/>
</dbReference>
<comment type="caution">
    <text evidence="7">The sequence shown here is derived from an EMBL/GenBank/DDBJ whole genome shotgun (WGS) entry which is preliminary data.</text>
</comment>
<keyword evidence="5" id="KW-0472">Membrane</keyword>
<dbReference type="PANTHER" id="PTHR11757:SF19">
    <property type="entry name" value="PROLYL ENDOPEPTIDASE-LIKE"/>
    <property type="match status" value="1"/>
</dbReference>
<dbReference type="GO" id="GO:0008236">
    <property type="term" value="F:serine-type peptidase activity"/>
    <property type="evidence" value="ECO:0007669"/>
    <property type="project" value="InterPro"/>
</dbReference>
<organism evidence="7 8">
    <name type="scientific">Plasmodium yoelii yoelii</name>
    <dbReference type="NCBI Taxonomy" id="73239"/>
    <lineage>
        <taxon>Eukaryota</taxon>
        <taxon>Sar</taxon>
        <taxon>Alveolata</taxon>
        <taxon>Apicomplexa</taxon>
        <taxon>Aconoidasida</taxon>
        <taxon>Haemosporida</taxon>
        <taxon>Plasmodiidae</taxon>
        <taxon>Plasmodium</taxon>
        <taxon>Plasmodium (Vinckeia)</taxon>
    </lineage>
</organism>
<keyword evidence="5" id="KW-1133">Transmembrane helix</keyword>
<feature type="domain" description="Peptidase S9 prolyl oligopeptidase catalytic" evidence="6">
    <location>
        <begin position="60"/>
        <end position="174"/>
    </location>
</feature>
<dbReference type="Gene3D" id="3.40.50.1820">
    <property type="entry name" value="alpha/beta hydrolase"/>
    <property type="match status" value="1"/>
</dbReference>
<feature type="transmembrane region" description="Helical" evidence="5">
    <location>
        <begin position="267"/>
        <end position="288"/>
    </location>
</feature>
<evidence type="ECO:0000313" key="7">
    <source>
        <dbReference type="EMBL" id="EAA20703.1"/>
    </source>
</evidence>
<dbReference type="Pfam" id="PF00326">
    <property type="entry name" value="Peptidase_S9"/>
    <property type="match status" value="1"/>
</dbReference>
<keyword evidence="8" id="KW-1185">Reference proteome</keyword>
<evidence type="ECO:0000259" key="6">
    <source>
        <dbReference type="Pfam" id="PF00326"/>
    </source>
</evidence>
<dbReference type="SUPFAM" id="SSF53474">
    <property type="entry name" value="alpha/beta-Hydrolases"/>
    <property type="match status" value="1"/>
</dbReference>
<dbReference type="EMBL" id="AABL01000364">
    <property type="protein sequence ID" value="EAA20703.1"/>
    <property type="molecule type" value="Genomic_DNA"/>
</dbReference>
<keyword evidence="5" id="KW-0812">Transmembrane</keyword>
<dbReference type="STRING" id="73239.Q7RPS0"/>
<evidence type="ECO:0000256" key="3">
    <source>
        <dbReference type="ARBA" id="ARBA00042165"/>
    </source>
</evidence>
<protein>
    <recommendedName>
        <fullName evidence="2">Prolyl endopeptidase-like</fullName>
    </recommendedName>
    <alternativeName>
        <fullName evidence="3">Prolylendopeptidase-like</fullName>
    </alternativeName>
</protein>
<evidence type="ECO:0000256" key="2">
    <source>
        <dbReference type="ARBA" id="ARBA00039290"/>
    </source>
</evidence>
<evidence type="ECO:0000256" key="5">
    <source>
        <dbReference type="SAM" id="Phobius"/>
    </source>
</evidence>
<comment type="similarity">
    <text evidence="1">Belongs to the peptidase S9A family.</text>
</comment>
<feature type="non-terminal residue" evidence="7">
    <location>
        <position position="1"/>
    </location>
</feature>
<dbReference type="InterPro" id="IPR029058">
    <property type="entry name" value="AB_hydrolase_fold"/>
</dbReference>
<dbReference type="PaxDb" id="73239-Q7RPS0"/>
<gene>
    <name evidence="7" type="ORF">PY01386</name>
</gene>
<dbReference type="InterPro" id="IPR051543">
    <property type="entry name" value="Serine_Peptidase_S9A"/>
</dbReference>
<sequence>INGNGSKLCLFSHFSKLCLFSNLGKNDLPLFINPSKTIINAYPFYGELNICNYTDEYYFYLLNNFVIAYFHLTGSGGFNKKVEKFKGKGYLKIKALEDLTNCINFLKYKNISNTNNMYMYFYSNSGLLGGYILNNIKKIVKNIIFVNPMLDLFNNLTDMNNNFVKSELLEFGKFKINEFLLKKNKNVDLDRLTILHTNKIDPYFGQKIKNDKKVKIIKRGKLYTLNRCTYFYYNNKINKKINNKINKKKKKAYNIDKNKRRYTKCGIFFFFFFIFFLFFHFFNFFNFFSFSGAI</sequence>